<comment type="caution">
    <text evidence="1">The sequence shown here is derived from an EMBL/GenBank/DDBJ whole genome shotgun (WGS) entry which is preliminary data.</text>
</comment>
<dbReference type="EMBL" id="JAESDN010000004">
    <property type="protein sequence ID" value="KAG7051778.1"/>
    <property type="molecule type" value="Genomic_DNA"/>
</dbReference>
<evidence type="ECO:0000313" key="2">
    <source>
        <dbReference type="Proteomes" id="UP000699042"/>
    </source>
</evidence>
<dbReference type="AlphaFoldDB" id="A0A9P7R7W2"/>
<evidence type="ECO:0000313" key="1">
    <source>
        <dbReference type="EMBL" id="KAG7051778.1"/>
    </source>
</evidence>
<reference evidence="1" key="1">
    <citation type="submission" date="2021-05" db="EMBL/GenBank/DDBJ databases">
        <title>Comparative genomics of three Colletotrichum scovillei strains and genetic complementation revealed genes involved fungal growth and virulence on chili pepper.</title>
        <authorList>
            <person name="Hsieh D.-K."/>
            <person name="Chuang S.-C."/>
            <person name="Chen C.-Y."/>
            <person name="Chao Y.-T."/>
            <person name="Lu M.-Y.J."/>
            <person name="Lee M.-H."/>
            <person name="Shih M.-C."/>
        </authorList>
    </citation>
    <scope>NUCLEOTIDE SEQUENCE</scope>
    <source>
        <strain evidence="1">Coll-153</strain>
    </source>
</reference>
<gene>
    <name evidence="1" type="ORF">JMJ77_002394</name>
</gene>
<name>A0A9P7R7W2_9PEZI</name>
<protein>
    <submittedName>
        <fullName evidence="1">Carboxylesterase</fullName>
    </submittedName>
</protein>
<keyword evidence="2" id="KW-1185">Reference proteome</keyword>
<proteinExistence type="predicted"/>
<accession>A0A9P7R7W2</accession>
<dbReference type="Proteomes" id="UP000699042">
    <property type="component" value="Unassembled WGS sequence"/>
</dbReference>
<sequence length="55" mass="5897">MLSSGSFSHSHCSTSLNPLIMWSFTGQSMALIFMSPFTDGSQGPDFSNALNVLPN</sequence>
<feature type="non-terminal residue" evidence="1">
    <location>
        <position position="55"/>
    </location>
</feature>
<organism evidence="1 2">
    <name type="scientific">Colletotrichum scovillei</name>
    <dbReference type="NCBI Taxonomy" id="1209932"/>
    <lineage>
        <taxon>Eukaryota</taxon>
        <taxon>Fungi</taxon>
        <taxon>Dikarya</taxon>
        <taxon>Ascomycota</taxon>
        <taxon>Pezizomycotina</taxon>
        <taxon>Sordariomycetes</taxon>
        <taxon>Hypocreomycetidae</taxon>
        <taxon>Glomerellales</taxon>
        <taxon>Glomerellaceae</taxon>
        <taxon>Colletotrichum</taxon>
        <taxon>Colletotrichum acutatum species complex</taxon>
    </lineage>
</organism>